<keyword evidence="5" id="KW-0472">Membrane</keyword>
<protein>
    <recommendedName>
        <fullName evidence="8">Polysaccharide biosynthesis protein</fullName>
    </recommendedName>
</protein>
<dbReference type="GO" id="GO:0004577">
    <property type="term" value="F:N-acetylglucosaminyldiphosphodolichol N-acetylglucosaminyltransferase activity"/>
    <property type="evidence" value="ECO:0007669"/>
    <property type="project" value="TreeGrafter"/>
</dbReference>
<gene>
    <name evidence="6" type="ORF">Metus_1635</name>
</gene>
<keyword evidence="3" id="KW-0256">Endoplasmic reticulum</keyword>
<comment type="subcellular location">
    <subcellularLocation>
        <location evidence="1">Endoplasmic reticulum membrane</location>
        <topology evidence="1">Single-pass membrane protein</topology>
    </subcellularLocation>
</comment>
<dbReference type="PANTHER" id="PTHR12154:SF4">
    <property type="entry name" value="UDP-N-ACETYLGLUCOSAMINE TRANSFERASE SUBUNIT ALG14 HOMOLOG"/>
    <property type="match status" value="1"/>
</dbReference>
<dbReference type="Gene3D" id="3.40.50.2000">
    <property type="entry name" value="Glycogen Phosphorylase B"/>
    <property type="match status" value="1"/>
</dbReference>
<evidence type="ECO:0000313" key="7">
    <source>
        <dbReference type="Proteomes" id="UP000288215"/>
    </source>
</evidence>
<evidence type="ECO:0000256" key="3">
    <source>
        <dbReference type="ARBA" id="ARBA00022824"/>
    </source>
</evidence>
<sequence>MKLLMILGSGGHTAQMIRLSEMLGSAFDYAYLIGYDDRLSARKIKIPGEVYFVHRARSHEDNLLVTGFKVLRLFVESLVAFLRIRPEAVVSAGPGMAVPVSVVCKLFGKKVIFIEDWSRVYQKSKTGRAMYNISDLFFVQWPELLRLYPKAIYAGRLA</sequence>
<keyword evidence="4" id="KW-1133">Transmembrane helix</keyword>
<dbReference type="EMBL" id="RXGA01000004">
    <property type="protein sequence ID" value="RWX72776.1"/>
    <property type="molecule type" value="Genomic_DNA"/>
</dbReference>
<accession>A0A444L5B6</accession>
<dbReference type="InterPro" id="IPR013969">
    <property type="entry name" value="Oligosacch_biosynth_Alg14"/>
</dbReference>
<evidence type="ECO:0000256" key="2">
    <source>
        <dbReference type="ARBA" id="ARBA00022692"/>
    </source>
</evidence>
<evidence type="ECO:0000256" key="1">
    <source>
        <dbReference type="ARBA" id="ARBA00004389"/>
    </source>
</evidence>
<dbReference type="SUPFAM" id="SSF53756">
    <property type="entry name" value="UDP-Glycosyltransferase/glycogen phosphorylase"/>
    <property type="match status" value="1"/>
</dbReference>
<evidence type="ECO:0008006" key="8">
    <source>
        <dbReference type="Google" id="ProtNLM"/>
    </source>
</evidence>
<evidence type="ECO:0000256" key="5">
    <source>
        <dbReference type="ARBA" id="ARBA00023136"/>
    </source>
</evidence>
<dbReference type="Pfam" id="PF08660">
    <property type="entry name" value="Alg14"/>
    <property type="match status" value="1"/>
</dbReference>
<dbReference type="AlphaFoldDB" id="A0A444L5B6"/>
<organism evidence="6 7">
    <name type="scientific">Methanosuratincola subterraneus</name>
    <dbReference type="NCBI Taxonomy" id="2593994"/>
    <lineage>
        <taxon>Archaea</taxon>
        <taxon>Thermoproteota</taxon>
        <taxon>Methanosuratincolia</taxon>
        <taxon>Candidatus Methanomethylicales</taxon>
        <taxon>Candidatus Methanomethylicaceae</taxon>
        <taxon>Candidatus Methanosuratincola (ex Vanwonterghem et al. 2016)</taxon>
    </lineage>
</organism>
<reference evidence="6 7" key="1">
    <citation type="submission" date="2018-12" db="EMBL/GenBank/DDBJ databases">
        <title>The complete genome of the methanogenic archaea of the candidate phylum Verstraetearchaeota, obtained from the metagenome of underground thermal water.</title>
        <authorList>
            <person name="Kadnikov V.V."/>
            <person name="Mardanov A.V."/>
            <person name="Beletsky A.V."/>
            <person name="Karnachuk O.V."/>
            <person name="Ravin N.V."/>
        </authorList>
    </citation>
    <scope>NUCLEOTIDE SEQUENCE [LARGE SCALE GENOMIC DNA]</scope>
    <source>
        <strain evidence="6">Ch88</strain>
    </source>
</reference>
<comment type="caution">
    <text evidence="6">The sequence shown here is derived from an EMBL/GenBank/DDBJ whole genome shotgun (WGS) entry which is preliminary data.</text>
</comment>
<dbReference type="Proteomes" id="UP000288215">
    <property type="component" value="Unassembled WGS sequence"/>
</dbReference>
<dbReference type="GO" id="GO:0006488">
    <property type="term" value="P:dolichol-linked oligosaccharide biosynthetic process"/>
    <property type="evidence" value="ECO:0007669"/>
    <property type="project" value="InterPro"/>
</dbReference>
<dbReference type="NCBIfam" id="NF041549">
    <property type="entry name" value="PssD"/>
    <property type="match status" value="1"/>
</dbReference>
<name>A0A444L5B6_METS7</name>
<dbReference type="PANTHER" id="PTHR12154">
    <property type="entry name" value="GLYCOSYL TRANSFERASE-RELATED"/>
    <property type="match status" value="1"/>
</dbReference>
<proteinExistence type="predicted"/>
<keyword evidence="2" id="KW-0812">Transmembrane</keyword>
<evidence type="ECO:0000313" key="6">
    <source>
        <dbReference type="EMBL" id="RWX72776.1"/>
    </source>
</evidence>
<evidence type="ECO:0000256" key="4">
    <source>
        <dbReference type="ARBA" id="ARBA00022989"/>
    </source>
</evidence>